<dbReference type="GO" id="GO:0046983">
    <property type="term" value="F:protein dimerization activity"/>
    <property type="evidence" value="ECO:0007669"/>
    <property type="project" value="InterPro"/>
</dbReference>
<dbReference type="Proteomes" id="UP000735302">
    <property type="component" value="Unassembled WGS sequence"/>
</dbReference>
<feature type="compositionally biased region" description="Low complexity" evidence="1">
    <location>
        <begin position="412"/>
        <end position="440"/>
    </location>
</feature>
<dbReference type="GO" id="GO:0061564">
    <property type="term" value="P:axon development"/>
    <property type="evidence" value="ECO:0007669"/>
    <property type="project" value="TreeGrafter"/>
</dbReference>
<feature type="domain" description="BHLH" evidence="2">
    <location>
        <begin position="112"/>
        <end position="163"/>
    </location>
</feature>
<dbReference type="PROSITE" id="PS50888">
    <property type="entry name" value="BHLH"/>
    <property type="match status" value="1"/>
</dbReference>
<dbReference type="GO" id="GO:0045944">
    <property type="term" value="P:positive regulation of transcription by RNA polymerase II"/>
    <property type="evidence" value="ECO:0007669"/>
    <property type="project" value="TreeGrafter"/>
</dbReference>
<feature type="region of interest" description="Disordered" evidence="1">
    <location>
        <begin position="1"/>
        <end position="95"/>
    </location>
</feature>
<evidence type="ECO:0000259" key="2">
    <source>
        <dbReference type="PROSITE" id="PS50888"/>
    </source>
</evidence>
<dbReference type="EMBL" id="BLXT01007728">
    <property type="protein sequence ID" value="GFO41812.1"/>
    <property type="molecule type" value="Genomic_DNA"/>
</dbReference>
<feature type="compositionally biased region" description="Basic and acidic residues" evidence="1">
    <location>
        <begin position="11"/>
        <end position="24"/>
    </location>
</feature>
<accession>A0AAV4DCR5</accession>
<gene>
    <name evidence="3" type="ORF">PoB_006831700</name>
</gene>
<dbReference type="SUPFAM" id="SSF47459">
    <property type="entry name" value="HLH, helix-loop-helix DNA-binding domain"/>
    <property type="match status" value="1"/>
</dbReference>
<dbReference type="PANTHER" id="PTHR19290">
    <property type="entry name" value="BASIC HELIX-LOOP-HELIX PROTEIN NEUROGENIN-RELATED"/>
    <property type="match status" value="1"/>
</dbReference>
<dbReference type="InterPro" id="IPR050359">
    <property type="entry name" value="bHLH_transcription_factors"/>
</dbReference>
<dbReference type="PANTHER" id="PTHR19290:SF163">
    <property type="entry name" value="BASIC HELIX-LOOP-HELIX NEURAL TRANSCRIPTION FACTOR TAP"/>
    <property type="match status" value="1"/>
</dbReference>
<dbReference type="GO" id="GO:0000981">
    <property type="term" value="F:DNA-binding transcription factor activity, RNA polymerase II-specific"/>
    <property type="evidence" value="ECO:0007669"/>
    <property type="project" value="TreeGrafter"/>
</dbReference>
<organism evidence="3 4">
    <name type="scientific">Plakobranchus ocellatus</name>
    <dbReference type="NCBI Taxonomy" id="259542"/>
    <lineage>
        <taxon>Eukaryota</taxon>
        <taxon>Metazoa</taxon>
        <taxon>Spiralia</taxon>
        <taxon>Lophotrochozoa</taxon>
        <taxon>Mollusca</taxon>
        <taxon>Gastropoda</taxon>
        <taxon>Heterobranchia</taxon>
        <taxon>Euthyneura</taxon>
        <taxon>Panpulmonata</taxon>
        <taxon>Sacoglossa</taxon>
        <taxon>Placobranchoidea</taxon>
        <taxon>Plakobranchidae</taxon>
        <taxon>Plakobranchus</taxon>
    </lineage>
</organism>
<proteinExistence type="predicted"/>
<evidence type="ECO:0000256" key="1">
    <source>
        <dbReference type="SAM" id="MobiDB-lite"/>
    </source>
</evidence>
<reference evidence="3 4" key="1">
    <citation type="journal article" date="2021" name="Elife">
        <title>Chloroplast acquisition without the gene transfer in kleptoplastic sea slugs, Plakobranchus ocellatus.</title>
        <authorList>
            <person name="Maeda T."/>
            <person name="Takahashi S."/>
            <person name="Yoshida T."/>
            <person name="Shimamura S."/>
            <person name="Takaki Y."/>
            <person name="Nagai Y."/>
            <person name="Toyoda A."/>
            <person name="Suzuki Y."/>
            <person name="Arimoto A."/>
            <person name="Ishii H."/>
            <person name="Satoh N."/>
            <person name="Nishiyama T."/>
            <person name="Hasebe M."/>
            <person name="Maruyama T."/>
            <person name="Minagawa J."/>
            <person name="Obokata J."/>
            <person name="Shigenobu S."/>
        </authorList>
    </citation>
    <scope>NUCLEOTIDE SEQUENCE [LARGE SCALE GENOMIC DNA]</scope>
</reference>
<feature type="compositionally biased region" description="Low complexity" evidence="1">
    <location>
        <begin position="68"/>
        <end position="86"/>
    </location>
</feature>
<dbReference type="GO" id="GO:0070888">
    <property type="term" value="F:E-box binding"/>
    <property type="evidence" value="ECO:0007669"/>
    <property type="project" value="TreeGrafter"/>
</dbReference>
<keyword evidence="4" id="KW-1185">Reference proteome</keyword>
<name>A0AAV4DCR5_9GAST</name>
<dbReference type="SMART" id="SM00353">
    <property type="entry name" value="HLH"/>
    <property type="match status" value="1"/>
</dbReference>
<dbReference type="InterPro" id="IPR036638">
    <property type="entry name" value="HLH_DNA-bd_sf"/>
</dbReference>
<feature type="region of interest" description="Disordered" evidence="1">
    <location>
        <begin position="403"/>
        <end position="440"/>
    </location>
</feature>
<comment type="caution">
    <text evidence="3">The sequence shown here is derived from an EMBL/GenBank/DDBJ whole genome shotgun (WGS) entry which is preliminary data.</text>
</comment>
<dbReference type="InterPro" id="IPR011598">
    <property type="entry name" value="bHLH_dom"/>
</dbReference>
<evidence type="ECO:0000313" key="3">
    <source>
        <dbReference type="EMBL" id="GFO41812.1"/>
    </source>
</evidence>
<dbReference type="Pfam" id="PF00010">
    <property type="entry name" value="HLH"/>
    <property type="match status" value="1"/>
</dbReference>
<evidence type="ECO:0000313" key="4">
    <source>
        <dbReference type="Proteomes" id="UP000735302"/>
    </source>
</evidence>
<feature type="compositionally biased region" description="Polar residues" evidence="1">
    <location>
        <begin position="25"/>
        <end position="62"/>
    </location>
</feature>
<sequence>MLLNFSPESPTFDHRALPDHHHFSDQYSSDMEAMSVSTDDQSSLQGTPLDTVPSPASSNPPESHQKPAGEANDAAAAASASLGSTGTLKKKRIRKTRAKIKSPELIQKLKKNRRQRANDRERNRMHGLNEALEVLRTTLPNSTDAKMTKIETLRYACNYISALAASVQLLGQRGDKGMPCTELPNPDDYAFMLNFQYGSENRYDNDLGSGHSHGGELTDSMSPCPKHLGTLQEELNQGICARTSMGCFHGSSSAAESDPVHIYDYPGQYREDVFCTSHSKTNVGSLSQDQIQSQQQQRLHPVPRSDNHDNLVDNFLINYDKPTILAQNQPHGILKQPQLQPHDQHQHFQMHDKPFSFFLANQSRNRLTNLASFDQCPAPLPANRMGNTFDNFFQFPTSSSAQHTSQAVAHHTPSTTLPSSPSFNSSPTSPINNHSNSNYNISSAISTHQSHSAQLQVMAKVAASGSSNVSLHQQHQQQQHNQHLKHHIMMPAFPPKPVQSVSQMFL</sequence>
<dbReference type="Gene3D" id="4.10.280.10">
    <property type="entry name" value="Helix-loop-helix DNA-binding domain"/>
    <property type="match status" value="1"/>
</dbReference>
<dbReference type="GO" id="GO:0007423">
    <property type="term" value="P:sensory organ development"/>
    <property type="evidence" value="ECO:0007669"/>
    <property type="project" value="TreeGrafter"/>
</dbReference>
<protein>
    <submittedName>
        <fullName evidence="3">Neurogenin-1</fullName>
    </submittedName>
</protein>
<dbReference type="AlphaFoldDB" id="A0AAV4DCR5"/>
<dbReference type="GO" id="GO:0005634">
    <property type="term" value="C:nucleus"/>
    <property type="evidence" value="ECO:0007669"/>
    <property type="project" value="TreeGrafter"/>
</dbReference>